<feature type="transmembrane region" description="Helical" evidence="8">
    <location>
        <begin position="190"/>
        <end position="210"/>
    </location>
</feature>
<evidence type="ECO:0000259" key="9">
    <source>
        <dbReference type="Pfam" id="PF00520"/>
    </source>
</evidence>
<accession>A0ABN8LPC6</accession>
<keyword evidence="4 8" id="KW-1133">Transmembrane helix</keyword>
<evidence type="ECO:0000256" key="3">
    <source>
        <dbReference type="ARBA" id="ARBA00022692"/>
    </source>
</evidence>
<dbReference type="EMBL" id="CALNXI010000104">
    <property type="protein sequence ID" value="CAH3019062.1"/>
    <property type="molecule type" value="Genomic_DNA"/>
</dbReference>
<evidence type="ECO:0000256" key="6">
    <source>
        <dbReference type="ARBA" id="ARBA00023136"/>
    </source>
</evidence>
<keyword evidence="6 8" id="KW-0472">Membrane</keyword>
<feature type="transmembrane region" description="Helical" evidence="8">
    <location>
        <begin position="160"/>
        <end position="178"/>
    </location>
</feature>
<keyword evidence="2" id="KW-0813">Transport</keyword>
<feature type="transmembrane region" description="Helical" evidence="8">
    <location>
        <begin position="237"/>
        <end position="257"/>
    </location>
</feature>
<dbReference type="InterPro" id="IPR002153">
    <property type="entry name" value="TRPC_channel"/>
</dbReference>
<evidence type="ECO:0000256" key="4">
    <source>
        <dbReference type="ARBA" id="ARBA00022989"/>
    </source>
</evidence>
<feature type="domain" description="Ion transport" evidence="9">
    <location>
        <begin position="137"/>
        <end position="345"/>
    </location>
</feature>
<protein>
    <recommendedName>
        <fullName evidence="9">Ion transport domain-containing protein</fullName>
    </recommendedName>
</protein>
<keyword evidence="3 8" id="KW-0812">Transmembrane</keyword>
<keyword evidence="5" id="KW-0406">Ion transport</keyword>
<name>A0ABN8LPC6_9CNID</name>
<evidence type="ECO:0000256" key="1">
    <source>
        <dbReference type="ARBA" id="ARBA00004141"/>
    </source>
</evidence>
<keyword evidence="7" id="KW-0407">Ion channel</keyword>
<organism evidence="10 11">
    <name type="scientific">Porites evermanni</name>
    <dbReference type="NCBI Taxonomy" id="104178"/>
    <lineage>
        <taxon>Eukaryota</taxon>
        <taxon>Metazoa</taxon>
        <taxon>Cnidaria</taxon>
        <taxon>Anthozoa</taxon>
        <taxon>Hexacorallia</taxon>
        <taxon>Scleractinia</taxon>
        <taxon>Fungiina</taxon>
        <taxon>Poritidae</taxon>
        <taxon>Porites</taxon>
    </lineage>
</organism>
<keyword evidence="11" id="KW-1185">Reference proteome</keyword>
<reference evidence="10 11" key="1">
    <citation type="submission" date="2022-05" db="EMBL/GenBank/DDBJ databases">
        <authorList>
            <consortium name="Genoscope - CEA"/>
            <person name="William W."/>
        </authorList>
    </citation>
    <scope>NUCLEOTIDE SEQUENCE [LARGE SCALE GENOMIC DNA]</scope>
</reference>
<feature type="transmembrane region" description="Helical" evidence="8">
    <location>
        <begin position="31"/>
        <end position="51"/>
    </location>
</feature>
<dbReference type="InterPro" id="IPR005821">
    <property type="entry name" value="Ion_trans_dom"/>
</dbReference>
<comment type="subcellular location">
    <subcellularLocation>
        <location evidence="1">Membrane</location>
        <topology evidence="1">Multi-pass membrane protein</topology>
    </subcellularLocation>
</comment>
<gene>
    <name evidence="10" type="ORF">PEVE_00000834</name>
</gene>
<feature type="non-terminal residue" evidence="10">
    <location>
        <position position="1"/>
    </location>
</feature>
<feature type="transmembrane region" description="Helical" evidence="8">
    <location>
        <begin position="314"/>
        <end position="337"/>
    </location>
</feature>
<feature type="transmembrane region" description="Helical" evidence="8">
    <location>
        <begin position="277"/>
        <end position="294"/>
    </location>
</feature>
<dbReference type="Pfam" id="PF00520">
    <property type="entry name" value="Ion_trans"/>
    <property type="match status" value="1"/>
</dbReference>
<evidence type="ECO:0000256" key="2">
    <source>
        <dbReference type="ARBA" id="ARBA00022448"/>
    </source>
</evidence>
<dbReference type="Gene3D" id="1.10.287.70">
    <property type="match status" value="1"/>
</dbReference>
<dbReference type="PANTHER" id="PTHR10117">
    <property type="entry name" value="TRANSIENT RECEPTOR POTENTIAL CHANNEL"/>
    <property type="match status" value="1"/>
</dbReference>
<proteinExistence type="predicted"/>
<sequence length="356" mass="40972">QFFTHPAVHSELNRKWRGRDLEECKPRHLNFFKFWCIFDLVFSPILLGLFSPRNKPTATKKSFSKAYLACLRSPRYKFLRDTLSYIIMLFLHYALCLSPSTIAFSGLEWTILVFYVGRFVAELKQISCIMQWLRHPEKETLKCYCFRIFSVYCSDNWNNFDFACLVIYFIILILRIVTWVNAGSVANNRALVIAGYMYSFNTLCLTLRAFGQVTEQLKDVGTVQIALFSILKDVRTVLSQFLAVILAFSIAITKIYISERSFIANESERHETACKESGLSCWWAMLSLLGWSLLDRSEDSGPMTSVDPPSALLARIFYATFLIVGVVLLINMLIALLSNTYQKIEVKFNGLVFLRS</sequence>
<feature type="transmembrane region" description="Helical" evidence="8">
    <location>
        <begin position="82"/>
        <end position="104"/>
    </location>
</feature>
<comment type="caution">
    <text evidence="10">The sequence shown here is derived from an EMBL/GenBank/DDBJ whole genome shotgun (WGS) entry which is preliminary data.</text>
</comment>
<evidence type="ECO:0000256" key="5">
    <source>
        <dbReference type="ARBA" id="ARBA00023065"/>
    </source>
</evidence>
<evidence type="ECO:0000313" key="10">
    <source>
        <dbReference type="EMBL" id="CAH3019062.1"/>
    </source>
</evidence>
<evidence type="ECO:0000256" key="8">
    <source>
        <dbReference type="SAM" id="Phobius"/>
    </source>
</evidence>
<evidence type="ECO:0000313" key="11">
    <source>
        <dbReference type="Proteomes" id="UP001159427"/>
    </source>
</evidence>
<dbReference type="Proteomes" id="UP001159427">
    <property type="component" value="Unassembled WGS sequence"/>
</dbReference>
<evidence type="ECO:0000256" key="7">
    <source>
        <dbReference type="ARBA" id="ARBA00023303"/>
    </source>
</evidence>
<dbReference type="PANTHER" id="PTHR10117:SF54">
    <property type="entry name" value="TRANSIENT RECEPTOR POTENTIAL-GAMMA PROTEIN"/>
    <property type="match status" value="1"/>
</dbReference>